<sequence>MSDTETGETVAMALPASVAMVADAGAPAIPESFDAARRYEVTFAAVVDLPPFRYGPRDGALLMKGGVLNRIRQEKGADVFRSAVAR</sequence>
<organism evidence="1 2">
    <name type="scientific">Antarcticirhabdus aurantiaca</name>
    <dbReference type="NCBI Taxonomy" id="2606717"/>
    <lineage>
        <taxon>Bacteria</taxon>
        <taxon>Pseudomonadati</taxon>
        <taxon>Pseudomonadota</taxon>
        <taxon>Alphaproteobacteria</taxon>
        <taxon>Hyphomicrobiales</taxon>
        <taxon>Aurantimonadaceae</taxon>
        <taxon>Antarcticirhabdus</taxon>
    </lineage>
</organism>
<keyword evidence="2" id="KW-1185">Reference proteome</keyword>
<dbReference type="Proteomes" id="UP001163223">
    <property type="component" value="Chromosome"/>
</dbReference>
<proteinExistence type="predicted"/>
<evidence type="ECO:0000313" key="1">
    <source>
        <dbReference type="EMBL" id="WAJ26850.1"/>
    </source>
</evidence>
<reference evidence="1" key="1">
    <citation type="submission" date="2022-11" db="EMBL/GenBank/DDBJ databases">
        <title>beta-Carotene-producing bacterium, Jeongeuplla avenae sp. nov., alleviates the salt stress of Arabidopsis seedlings.</title>
        <authorList>
            <person name="Jiang L."/>
            <person name="Lee J."/>
        </authorList>
    </citation>
    <scope>NUCLEOTIDE SEQUENCE</scope>
    <source>
        <strain evidence="1">DY_R2A_6</strain>
    </source>
</reference>
<gene>
    <name evidence="1" type="ORF">OXU80_18545</name>
</gene>
<name>A0ACD4NJ73_9HYPH</name>
<dbReference type="EMBL" id="CP113520">
    <property type="protein sequence ID" value="WAJ26850.1"/>
    <property type="molecule type" value="Genomic_DNA"/>
</dbReference>
<evidence type="ECO:0000313" key="2">
    <source>
        <dbReference type="Proteomes" id="UP001163223"/>
    </source>
</evidence>
<accession>A0ACD4NJ73</accession>
<protein>
    <submittedName>
        <fullName evidence="1">Uncharacterized protein</fullName>
    </submittedName>
</protein>